<dbReference type="RefSeq" id="WP_015064240.1">
    <property type="nucleotide sequence ID" value="NC_019382.1"/>
</dbReference>
<dbReference type="HOGENOM" id="CLU_039613_6_5_4"/>
<reference evidence="6 7" key="1">
    <citation type="journal article" date="2012" name="BMC Genomics">
        <title>Comparative genomics of the classical Bordetella subspecies: the evolution and exchange of virulence-associated diversity amongst closely related pathogens.</title>
        <authorList>
            <person name="Park J."/>
            <person name="Zhang Y."/>
            <person name="Buboltz A.M."/>
            <person name="Zhang X."/>
            <person name="Schuster S.C."/>
            <person name="Ahuja U."/>
            <person name="Liu M."/>
            <person name="Miller J.F."/>
            <person name="Sebaihia M."/>
            <person name="Bentley S.D."/>
            <person name="Parkhill J."/>
            <person name="Harvill E.T."/>
        </authorList>
    </citation>
    <scope>NUCLEOTIDE SEQUENCE [LARGE SCALE GENOMIC DNA]</scope>
    <source>
        <strain evidence="6 7">253</strain>
    </source>
</reference>
<accession>A0A0C6P6E4</accession>
<gene>
    <name evidence="6" type="ORF">BN112_1924</name>
</gene>
<dbReference type="AlphaFoldDB" id="A0A0C6P6E4"/>
<dbReference type="Proteomes" id="UP000007564">
    <property type="component" value="Chromosome"/>
</dbReference>
<proteinExistence type="inferred from homology"/>
<organism evidence="6 7">
    <name type="scientific">Bordetella bronchiseptica 253</name>
    <dbReference type="NCBI Taxonomy" id="568707"/>
    <lineage>
        <taxon>Bacteria</taxon>
        <taxon>Pseudomonadati</taxon>
        <taxon>Pseudomonadota</taxon>
        <taxon>Betaproteobacteria</taxon>
        <taxon>Burkholderiales</taxon>
        <taxon>Alcaligenaceae</taxon>
        <taxon>Bordetella</taxon>
    </lineage>
</organism>
<dbReference type="Pfam" id="PF00126">
    <property type="entry name" value="HTH_1"/>
    <property type="match status" value="1"/>
</dbReference>
<dbReference type="SUPFAM" id="SSF53850">
    <property type="entry name" value="Periplasmic binding protein-like II"/>
    <property type="match status" value="1"/>
</dbReference>
<dbReference type="EMBL" id="HE965806">
    <property type="protein sequence ID" value="CCJ53841.1"/>
    <property type="molecule type" value="Genomic_DNA"/>
</dbReference>
<dbReference type="OrthoDB" id="9803735at2"/>
<evidence type="ECO:0000313" key="6">
    <source>
        <dbReference type="EMBL" id="CCJ53841.1"/>
    </source>
</evidence>
<keyword evidence="4" id="KW-0804">Transcription</keyword>
<evidence type="ECO:0000313" key="7">
    <source>
        <dbReference type="Proteomes" id="UP000007564"/>
    </source>
</evidence>
<feature type="domain" description="HTH lysR-type" evidence="5">
    <location>
        <begin position="1"/>
        <end position="57"/>
    </location>
</feature>
<dbReference type="FunFam" id="1.10.10.10:FF:000001">
    <property type="entry name" value="LysR family transcriptional regulator"/>
    <property type="match status" value="1"/>
</dbReference>
<dbReference type="KEGG" id="bbh:BN112_1924"/>
<evidence type="ECO:0000256" key="4">
    <source>
        <dbReference type="ARBA" id="ARBA00023163"/>
    </source>
</evidence>
<dbReference type="InterPro" id="IPR036390">
    <property type="entry name" value="WH_DNA-bd_sf"/>
</dbReference>
<dbReference type="GO" id="GO:0003700">
    <property type="term" value="F:DNA-binding transcription factor activity"/>
    <property type="evidence" value="ECO:0007669"/>
    <property type="project" value="InterPro"/>
</dbReference>
<dbReference type="InterPro" id="IPR005119">
    <property type="entry name" value="LysR_subst-bd"/>
</dbReference>
<keyword evidence="2" id="KW-0805">Transcription regulation</keyword>
<name>A0A0C6P6E4_BORBO</name>
<dbReference type="GO" id="GO:0005829">
    <property type="term" value="C:cytosol"/>
    <property type="evidence" value="ECO:0007669"/>
    <property type="project" value="TreeGrafter"/>
</dbReference>
<dbReference type="Gene3D" id="1.10.10.10">
    <property type="entry name" value="Winged helix-like DNA-binding domain superfamily/Winged helix DNA-binding domain"/>
    <property type="match status" value="1"/>
</dbReference>
<sequence length="299" mass="32800">MIKELRTLVAVAEHGSITAAAQHIGLTQAAASAQIQRLEESLQVQLFDRVGRQVRLNAAGVDAVARAGHILHLCDELRDAPQRGSLRGHLRLGAIQSMQRQYLPRIIEALIGEHPEVSTHLELGGSLPLLTLVDHGKLDAALVVKPFFALPPELKWVPLLQEPFKVVCPAAEAGGDWRQILKTLPFIRYDSASFGGRVVDRFLQTHRLVPRCQIQSQDVDAILEMVACGLGAALVPITDGARHQGRIRALDLGEHCFYREVGMVHPVHPRQGGLAMELVRVTQAQLRDAPFAHPLLEGE</sequence>
<keyword evidence="3" id="KW-0238">DNA-binding</keyword>
<dbReference type="GO" id="GO:0003677">
    <property type="term" value="F:DNA binding"/>
    <property type="evidence" value="ECO:0007669"/>
    <property type="project" value="UniProtKB-KW"/>
</dbReference>
<dbReference type="SUPFAM" id="SSF46785">
    <property type="entry name" value="Winged helix' DNA-binding domain"/>
    <property type="match status" value="1"/>
</dbReference>
<dbReference type="PRINTS" id="PR00039">
    <property type="entry name" value="HTHLYSR"/>
</dbReference>
<dbReference type="PANTHER" id="PTHR30419">
    <property type="entry name" value="HTH-TYPE TRANSCRIPTIONAL REGULATOR YBHD"/>
    <property type="match status" value="1"/>
</dbReference>
<dbReference type="PROSITE" id="PS50931">
    <property type="entry name" value="HTH_LYSR"/>
    <property type="match status" value="1"/>
</dbReference>
<dbReference type="InterPro" id="IPR000847">
    <property type="entry name" value="LysR_HTH_N"/>
</dbReference>
<comment type="similarity">
    <text evidence="1">Belongs to the LysR transcriptional regulatory family.</text>
</comment>
<evidence type="ECO:0000256" key="3">
    <source>
        <dbReference type="ARBA" id="ARBA00023125"/>
    </source>
</evidence>
<evidence type="ECO:0000256" key="1">
    <source>
        <dbReference type="ARBA" id="ARBA00009437"/>
    </source>
</evidence>
<dbReference type="Gene3D" id="3.40.190.10">
    <property type="entry name" value="Periplasmic binding protein-like II"/>
    <property type="match status" value="2"/>
</dbReference>
<evidence type="ECO:0000256" key="2">
    <source>
        <dbReference type="ARBA" id="ARBA00023015"/>
    </source>
</evidence>
<dbReference type="Pfam" id="PF03466">
    <property type="entry name" value="LysR_substrate"/>
    <property type="match status" value="1"/>
</dbReference>
<dbReference type="InterPro" id="IPR050950">
    <property type="entry name" value="HTH-type_LysR_regulators"/>
</dbReference>
<dbReference type="InterPro" id="IPR036388">
    <property type="entry name" value="WH-like_DNA-bd_sf"/>
</dbReference>
<evidence type="ECO:0000259" key="5">
    <source>
        <dbReference type="PROSITE" id="PS50931"/>
    </source>
</evidence>
<protein>
    <submittedName>
        <fullName evidence="6">Putative LysR-family transcriptional regulator</fullName>
    </submittedName>
</protein>